<dbReference type="Pfam" id="PF04967">
    <property type="entry name" value="HTH_10"/>
    <property type="match status" value="1"/>
</dbReference>
<organism evidence="5 6">
    <name type="scientific">Halopelagius fulvigenes</name>
    <dbReference type="NCBI Taxonomy" id="1198324"/>
    <lineage>
        <taxon>Archaea</taxon>
        <taxon>Methanobacteriati</taxon>
        <taxon>Methanobacteriota</taxon>
        <taxon>Stenosarchaea group</taxon>
        <taxon>Halobacteria</taxon>
        <taxon>Halobacteriales</taxon>
        <taxon>Haloferacaceae</taxon>
    </lineage>
</organism>
<evidence type="ECO:0000256" key="2">
    <source>
        <dbReference type="ARBA" id="ARBA00023163"/>
    </source>
</evidence>
<sequence length="212" mass="22648">MIGVHAELEVGGVTGCPVAPMSEDFEVESVVTDRQAASRGGSVVGEVTVRRAEDDPPVPEEAERVFGDDSRSVFRFTAAGEDCPCGRVPDHGCPVRSIDADGRTVAVSFVAPDVETVRRVVSDLRARCDTVGVRRLVRSDPEGGDSLVLVDRSAFTDRQYEVLSTAHEMGYFERPKEADSADVASALGVSVSTFTEHLAVAQSKLLNQILGV</sequence>
<name>A0ABD5U7N0_9EURY</name>
<comment type="caution">
    <text evidence="5">The sequence shown here is derived from an EMBL/GenBank/DDBJ whole genome shotgun (WGS) entry which is preliminary data.</text>
</comment>
<feature type="domain" description="HTH bat-type" evidence="3">
    <location>
        <begin position="155"/>
        <end position="206"/>
    </location>
</feature>
<protein>
    <submittedName>
        <fullName evidence="5">Helix-turn-helix domain-containing protein</fullName>
    </submittedName>
</protein>
<gene>
    <name evidence="5" type="ORF">ACFQEV_16470</name>
</gene>
<dbReference type="RefSeq" id="WP_379698395.1">
    <property type="nucleotide sequence ID" value="NZ_JBHSXH010000015.1"/>
</dbReference>
<keyword evidence="6" id="KW-1185">Reference proteome</keyword>
<feature type="domain" description="DmsR-like N-terminal" evidence="4">
    <location>
        <begin position="3"/>
        <end position="139"/>
    </location>
</feature>
<reference evidence="5 6" key="1">
    <citation type="journal article" date="2019" name="Int. J. Syst. Evol. Microbiol.">
        <title>The Global Catalogue of Microorganisms (GCM) 10K type strain sequencing project: providing services to taxonomists for standard genome sequencing and annotation.</title>
        <authorList>
            <consortium name="The Broad Institute Genomics Platform"/>
            <consortium name="The Broad Institute Genome Sequencing Center for Infectious Disease"/>
            <person name="Wu L."/>
            <person name="Ma J."/>
        </authorList>
    </citation>
    <scope>NUCLEOTIDE SEQUENCE [LARGE SCALE GENOMIC DNA]</scope>
    <source>
        <strain evidence="5 6">YIM 94188</strain>
    </source>
</reference>
<evidence type="ECO:0000313" key="6">
    <source>
        <dbReference type="Proteomes" id="UP001596408"/>
    </source>
</evidence>
<evidence type="ECO:0000259" key="3">
    <source>
        <dbReference type="Pfam" id="PF04967"/>
    </source>
</evidence>
<proteinExistence type="predicted"/>
<dbReference type="PANTHER" id="PTHR34236">
    <property type="entry name" value="DIMETHYL SULFOXIDE REDUCTASE TRANSCRIPTIONAL ACTIVATOR"/>
    <property type="match status" value="1"/>
</dbReference>
<dbReference type="Proteomes" id="UP001596408">
    <property type="component" value="Unassembled WGS sequence"/>
</dbReference>
<keyword evidence="1" id="KW-0805">Transcription regulation</keyword>
<dbReference type="Pfam" id="PF24277">
    <property type="entry name" value="DmsR_N"/>
    <property type="match status" value="1"/>
</dbReference>
<dbReference type="PANTHER" id="PTHR34236:SF1">
    <property type="entry name" value="DIMETHYL SULFOXIDE REDUCTASE TRANSCRIPTIONAL ACTIVATOR"/>
    <property type="match status" value="1"/>
</dbReference>
<evidence type="ECO:0000313" key="5">
    <source>
        <dbReference type="EMBL" id="MFC6826577.1"/>
    </source>
</evidence>
<dbReference type="InterPro" id="IPR007050">
    <property type="entry name" value="HTH_bacterioopsin"/>
</dbReference>
<dbReference type="AlphaFoldDB" id="A0ABD5U7N0"/>
<dbReference type="InterPro" id="IPR056433">
    <property type="entry name" value="DmsR-like_N"/>
</dbReference>
<evidence type="ECO:0000256" key="1">
    <source>
        <dbReference type="ARBA" id="ARBA00023015"/>
    </source>
</evidence>
<keyword evidence="2" id="KW-0804">Transcription</keyword>
<dbReference type="EMBL" id="JBHSXH010000015">
    <property type="protein sequence ID" value="MFC6826577.1"/>
    <property type="molecule type" value="Genomic_DNA"/>
</dbReference>
<accession>A0ABD5U7N0</accession>
<evidence type="ECO:0000259" key="4">
    <source>
        <dbReference type="Pfam" id="PF24277"/>
    </source>
</evidence>